<name>H1DJC1_9BACT</name>
<dbReference type="eggNOG" id="COG3172">
    <property type="taxonomic scope" value="Bacteria"/>
</dbReference>
<dbReference type="PATRIC" id="fig|742817.3.peg.2124"/>
<dbReference type="HOGENOM" id="CLU_024244_0_0_10"/>
<evidence type="ECO:0000313" key="3">
    <source>
        <dbReference type="Proteomes" id="UP000004892"/>
    </source>
</evidence>
<reference evidence="2 3" key="1">
    <citation type="submission" date="2012-01" db="EMBL/GenBank/DDBJ databases">
        <title>The Genome Sequence of Odoribacter laneus YIT 12061.</title>
        <authorList>
            <consortium name="The Broad Institute Genome Sequencing Platform"/>
            <person name="Earl A."/>
            <person name="Ward D."/>
            <person name="Feldgarden M."/>
            <person name="Gevers D."/>
            <person name="Morotomi M."/>
            <person name="Young S.K."/>
            <person name="Zeng Q."/>
            <person name="Gargeya S."/>
            <person name="Fitzgerald M."/>
            <person name="Haas B."/>
            <person name="Abouelleil A."/>
            <person name="Alvarado L."/>
            <person name="Arachchi H.M."/>
            <person name="Berlin A."/>
            <person name="Chapman S.B."/>
            <person name="Gearin G."/>
            <person name="Goldberg J."/>
            <person name="Griggs A."/>
            <person name="Gujja S."/>
            <person name="Hansen M."/>
            <person name="Heiman D."/>
            <person name="Howarth C."/>
            <person name="Larimer J."/>
            <person name="Lui A."/>
            <person name="MacDonald P.J.P."/>
            <person name="McCowen C."/>
            <person name="Montmayeur A."/>
            <person name="Murphy C."/>
            <person name="Neiman D."/>
            <person name="Pearson M."/>
            <person name="Priest M."/>
            <person name="Roberts A."/>
            <person name="Saif S."/>
            <person name="Shea T."/>
            <person name="Sisk P."/>
            <person name="Stolte C."/>
            <person name="Sykes S."/>
            <person name="Wortman J."/>
            <person name="Nusbaum C."/>
            <person name="Birren B."/>
        </authorList>
    </citation>
    <scope>NUCLEOTIDE SEQUENCE [LARGE SCALE GENOMIC DNA]</scope>
    <source>
        <strain evidence="2 3">YIT 12061</strain>
    </source>
</reference>
<protein>
    <recommendedName>
        <fullName evidence="1">DUF4301 domain-containing protein</fullName>
    </recommendedName>
</protein>
<proteinExistence type="predicted"/>
<keyword evidence="3" id="KW-1185">Reference proteome</keyword>
<dbReference type="InterPro" id="IPR029044">
    <property type="entry name" value="Nucleotide-diphossugar_trans"/>
</dbReference>
<organism evidence="2 3">
    <name type="scientific">Odoribacter laneus YIT 12061</name>
    <dbReference type="NCBI Taxonomy" id="742817"/>
    <lineage>
        <taxon>Bacteria</taxon>
        <taxon>Pseudomonadati</taxon>
        <taxon>Bacteroidota</taxon>
        <taxon>Bacteroidia</taxon>
        <taxon>Bacteroidales</taxon>
        <taxon>Odoribacteraceae</taxon>
        <taxon>Odoribacter</taxon>
    </lineage>
</organism>
<dbReference type="Pfam" id="PF14134">
    <property type="entry name" value="DUF4301"/>
    <property type="match status" value="1"/>
</dbReference>
<evidence type="ECO:0000259" key="1">
    <source>
        <dbReference type="Pfam" id="PF14134"/>
    </source>
</evidence>
<dbReference type="SUPFAM" id="SSF53448">
    <property type="entry name" value="Nucleotide-diphospho-sugar transferases"/>
    <property type="match status" value="1"/>
</dbReference>
<dbReference type="AlphaFoldDB" id="H1DJC1"/>
<dbReference type="InterPro" id="IPR025393">
    <property type="entry name" value="DUF4301"/>
</dbReference>
<comment type="caution">
    <text evidence="2">The sequence shown here is derived from an EMBL/GenBank/DDBJ whole genome shotgun (WGS) entry which is preliminary data.</text>
</comment>
<feature type="domain" description="DUF4301" evidence="1">
    <location>
        <begin position="3"/>
        <end position="514"/>
    </location>
</feature>
<dbReference type="EMBL" id="ADMC01000025">
    <property type="protein sequence ID" value="EHP46376.1"/>
    <property type="molecule type" value="Genomic_DNA"/>
</dbReference>
<accession>H1DJC1</accession>
<dbReference type="GeneID" id="98069550"/>
<dbReference type="Proteomes" id="UP000004892">
    <property type="component" value="Unassembled WGS sequence"/>
</dbReference>
<dbReference type="STRING" id="742817.HMPREF9449_01993"/>
<sequence length="519" mass="60041">MYTKEDLKEFKRRKIKPEQIDKQIENFKKGFEFVNLVEPATLNNGIKSVPTEEENYLIDLYEKGSQKADVIKMVPASGSATRMFKKLFTFMETYKGEAEEFLKFVQDKSPDSMHEFFLHLNEFPFYTHLKNVMWNDEQDLQKMLDKRMFTDILAYILTEKGLNYGDTPKGLVDFHVYRDFVRTPFDEHLVEAALYCKKGREAHLHFTVSEEYVPRFKDRLAKVSKVFEKMFNVKYKVTFSIQKPSTDTVSIDENGELIRDEAGKILFRPGGHGALIHNVNDIKADIIFIKNIDNVSPDRSKADTVKYKKLLAGTLFEIQSKVFEHLDLLDKRGVTEAQLDETEAFIEANLGYKKAEGLQFKDKKGRVKYLRNILDRPIRVCGMVKNEGEPGGGPFWVKTADGSCHLMIIESAQINLKDKEQKKIFERSTHFNPVDLVCGTKNYKGKRFDLTNFVDPSQGFITTKSYKGKDIRVQELPGLWNGAMAEWITVFVEVPLSTFTPVKTVFDLRRTEHRNVFSK</sequence>
<evidence type="ECO:0000313" key="2">
    <source>
        <dbReference type="EMBL" id="EHP46376.1"/>
    </source>
</evidence>
<dbReference type="RefSeq" id="WP_009137140.1">
    <property type="nucleotide sequence ID" value="NZ_JH594596.1"/>
</dbReference>
<gene>
    <name evidence="2" type="ORF">HMPREF9449_01993</name>
</gene>